<feature type="transmembrane region" description="Helical" evidence="1">
    <location>
        <begin position="39"/>
        <end position="57"/>
    </location>
</feature>
<sequence length="84" mass="9827">MSIHDILIAAVTNLFRIYIVWKFVGLFLTERKAGKRTEVIAYVIFYVISFGMFLIFHYPIVNIATNLICLFWLPFFMMAASARK</sequence>
<feature type="transmembrane region" description="Helical" evidence="1">
    <location>
        <begin position="6"/>
        <end position="27"/>
    </location>
</feature>
<name>A0A3E3I493_9FIRM</name>
<accession>A0A3E3I493</accession>
<dbReference type="AlphaFoldDB" id="A0A3E3I493"/>
<evidence type="ECO:0000256" key="1">
    <source>
        <dbReference type="SAM" id="Phobius"/>
    </source>
</evidence>
<feature type="transmembrane region" description="Helical" evidence="1">
    <location>
        <begin position="63"/>
        <end position="82"/>
    </location>
</feature>
<reference evidence="2 5" key="1">
    <citation type="submission" date="2018-08" db="EMBL/GenBank/DDBJ databases">
        <title>A genome reference for cultivated species of the human gut microbiota.</title>
        <authorList>
            <person name="Zou Y."/>
            <person name="Xue W."/>
            <person name="Luo G."/>
        </authorList>
    </citation>
    <scope>NUCLEOTIDE SEQUENCE [LARGE SCALE GENOMIC DNA]</scope>
    <source>
        <strain evidence="3 5">AF26-4BH</strain>
        <strain evidence="2">TF05-5AC</strain>
    </source>
</reference>
<gene>
    <name evidence="3" type="ORF">DWY69_12290</name>
    <name evidence="2" type="ORF">DXC51_13660</name>
</gene>
<keyword evidence="1" id="KW-0812">Transmembrane</keyword>
<keyword evidence="1" id="KW-1133">Transmembrane helix</keyword>
<protein>
    <submittedName>
        <fullName evidence="2">Uncharacterized protein</fullName>
    </submittedName>
</protein>
<dbReference type="EMBL" id="QVLV01000008">
    <property type="protein sequence ID" value="RGE59837.1"/>
    <property type="molecule type" value="Genomic_DNA"/>
</dbReference>
<keyword evidence="1" id="KW-0472">Membrane</keyword>
<evidence type="ECO:0000313" key="3">
    <source>
        <dbReference type="EMBL" id="RGE71388.1"/>
    </source>
</evidence>
<evidence type="ECO:0000313" key="4">
    <source>
        <dbReference type="Proteomes" id="UP000260812"/>
    </source>
</evidence>
<proteinExistence type="predicted"/>
<comment type="caution">
    <text evidence="2">The sequence shown here is derived from an EMBL/GenBank/DDBJ whole genome shotgun (WGS) entry which is preliminary data.</text>
</comment>
<dbReference type="Proteomes" id="UP000260812">
    <property type="component" value="Unassembled WGS sequence"/>
</dbReference>
<keyword evidence="4" id="KW-1185">Reference proteome</keyword>
<dbReference type="EMBL" id="QVLU01000010">
    <property type="protein sequence ID" value="RGE71388.1"/>
    <property type="molecule type" value="Genomic_DNA"/>
</dbReference>
<organism evidence="2 4">
    <name type="scientific">Eisenbergiella massiliensis</name>
    <dbReference type="NCBI Taxonomy" id="1720294"/>
    <lineage>
        <taxon>Bacteria</taxon>
        <taxon>Bacillati</taxon>
        <taxon>Bacillota</taxon>
        <taxon>Clostridia</taxon>
        <taxon>Lachnospirales</taxon>
        <taxon>Lachnospiraceae</taxon>
        <taxon>Eisenbergiella</taxon>
    </lineage>
</organism>
<evidence type="ECO:0000313" key="2">
    <source>
        <dbReference type="EMBL" id="RGE59837.1"/>
    </source>
</evidence>
<evidence type="ECO:0000313" key="5">
    <source>
        <dbReference type="Proteomes" id="UP000261166"/>
    </source>
</evidence>
<dbReference type="Proteomes" id="UP000261166">
    <property type="component" value="Unassembled WGS sequence"/>
</dbReference>